<reference evidence="6" key="1">
    <citation type="submission" date="2020-05" db="EMBL/GenBank/DDBJ databases">
        <authorList>
            <person name="Chiriac C."/>
            <person name="Salcher M."/>
            <person name="Ghai R."/>
            <person name="Kavagutti S V."/>
        </authorList>
    </citation>
    <scope>NUCLEOTIDE SEQUENCE</scope>
</reference>
<evidence type="ECO:0000259" key="4">
    <source>
        <dbReference type="Pfam" id="PF08669"/>
    </source>
</evidence>
<sequence length="808" mass="89031">MSKKVVIIGAGIVGCALADELTQRGWNDVTVLEQGPLWAAGGSTSHAPGLVFQTNASKTLALYAKYTVEKLCSLDLDGLPCFLQVGSLEVATTKQRLAELHRRASLATAWGISAKVISAKEAKKLFPLIDEKAILGALHVPTDGLAKGLRADEAMGRLAISRGAKFLERHEVLDIKKENGKVTGVKTNQGDFDAEIVIACAGIWGPKVGEMIGMPTAIQPLAHQLAWMKDLPGLADQTQEAVLPLLRHQDKDLYYRQRIKGLGVGWYGHKPLPVKAKDILPFDKAKVMPSVLDFTKKEWEGAIKHSGKIVPELKKSKIDTAMNGLFSFTVDGFPLMGEWAGLKGFWTAEAVWVTHSAGVAKAIAEWLVDGHPSLSVHESDVNRFEKHQLGPEHIEMRGKQNYVEVYDILHPLEPMKEPRPIRTTGFYPRQKTLGGYFLEATGYERPQWYETNKKLVSKFKSPKRNPWASMHWSPIVGAEAQYVRKHVGLFDITSLKRIEVSGKGALDFLQHQTTGKLDKPVGSITYCLMLTDHGGIISDITVTRLGENQFILGANGNVDLIRLQNSVPDNVHVRDITAGTIGLGLFGPKARQLAQSICEDDLSNESLGYFKAKKTYLGQVPVTLWRLSYVGELGFEIYADADMALKLWDTLFKAGKKFGLMPAGRGAFNSMRLEKGYRSYGAEMTSEHNPYEAGLGFAVRKTGGFIGHEALSKINPENISRKLSCLVIEKDLDVVMGKEPVLVNNKVVGYTTSAYYGHSVGAPLAYAWLPIEHSKIGTKVEIQYFDKLVKAKVGNDPQFDPDMTRLKS</sequence>
<evidence type="ECO:0000313" key="6">
    <source>
        <dbReference type="EMBL" id="CAB4577099.1"/>
    </source>
</evidence>
<dbReference type="InterPro" id="IPR006222">
    <property type="entry name" value="GCVT_N"/>
</dbReference>
<dbReference type="AlphaFoldDB" id="A0A6J6ENW2"/>
<dbReference type="Pfam" id="PF01266">
    <property type="entry name" value="DAO"/>
    <property type="match status" value="1"/>
</dbReference>
<dbReference type="InterPro" id="IPR028896">
    <property type="entry name" value="GcvT/YgfZ/DmdA"/>
</dbReference>
<dbReference type="InterPro" id="IPR006076">
    <property type="entry name" value="FAD-dep_OxRdtase"/>
</dbReference>
<name>A0A6J6ENW2_9ZZZZ</name>
<evidence type="ECO:0000259" key="3">
    <source>
        <dbReference type="Pfam" id="PF01571"/>
    </source>
</evidence>
<evidence type="ECO:0000259" key="2">
    <source>
        <dbReference type="Pfam" id="PF01266"/>
    </source>
</evidence>
<dbReference type="EMBL" id="CAEZTU010000020">
    <property type="protein sequence ID" value="CAB4577099.1"/>
    <property type="molecule type" value="Genomic_DNA"/>
</dbReference>
<dbReference type="PANTHER" id="PTHR43757">
    <property type="entry name" value="AMINOMETHYLTRANSFERASE"/>
    <property type="match status" value="1"/>
</dbReference>
<dbReference type="PANTHER" id="PTHR43757:SF2">
    <property type="entry name" value="AMINOMETHYLTRANSFERASE, MITOCHONDRIAL"/>
    <property type="match status" value="1"/>
</dbReference>
<dbReference type="InterPro" id="IPR013977">
    <property type="entry name" value="GcvT_C"/>
</dbReference>
<dbReference type="SUPFAM" id="SSF54373">
    <property type="entry name" value="FAD-linked reductases, C-terminal domain"/>
    <property type="match status" value="1"/>
</dbReference>
<comment type="similarity">
    <text evidence="1">Belongs to the GcvT family.</text>
</comment>
<organism evidence="6">
    <name type="scientific">freshwater metagenome</name>
    <dbReference type="NCBI Taxonomy" id="449393"/>
    <lineage>
        <taxon>unclassified sequences</taxon>
        <taxon>metagenomes</taxon>
        <taxon>ecological metagenomes</taxon>
    </lineage>
</organism>
<protein>
    <submittedName>
        <fullName evidence="6">Unannotated protein</fullName>
    </submittedName>
</protein>
<dbReference type="SUPFAM" id="SSF103025">
    <property type="entry name" value="Folate-binding domain"/>
    <property type="match status" value="1"/>
</dbReference>
<dbReference type="PROSITE" id="PS51257">
    <property type="entry name" value="PROKAR_LIPOPROTEIN"/>
    <property type="match status" value="1"/>
</dbReference>
<gene>
    <name evidence="6" type="ORF">UFOPK1740_00643</name>
</gene>
<feature type="domain" description="GCVT N-terminal" evidence="3">
    <location>
        <begin position="426"/>
        <end position="701"/>
    </location>
</feature>
<feature type="domain" description="Aminomethyltransferase C-terminal" evidence="4">
    <location>
        <begin position="721"/>
        <end position="800"/>
    </location>
</feature>
<dbReference type="InterPro" id="IPR027266">
    <property type="entry name" value="TrmE/GcvT-like"/>
</dbReference>
<dbReference type="SUPFAM" id="SSF101790">
    <property type="entry name" value="Aminomethyltransferase beta-barrel domain"/>
    <property type="match status" value="1"/>
</dbReference>
<feature type="domain" description="FAD dependent oxidoreductase central" evidence="5">
    <location>
        <begin position="369"/>
        <end position="423"/>
    </location>
</feature>
<dbReference type="Pfam" id="PF01571">
    <property type="entry name" value="GCV_T"/>
    <property type="match status" value="1"/>
</dbReference>
<dbReference type="InterPro" id="IPR036188">
    <property type="entry name" value="FAD/NAD-bd_sf"/>
</dbReference>
<dbReference type="Gene3D" id="3.50.50.60">
    <property type="entry name" value="FAD/NAD(P)-binding domain"/>
    <property type="match status" value="1"/>
</dbReference>
<evidence type="ECO:0000259" key="5">
    <source>
        <dbReference type="Pfam" id="PF16350"/>
    </source>
</evidence>
<feature type="domain" description="FAD dependent oxidoreductase" evidence="2">
    <location>
        <begin position="4"/>
        <end position="366"/>
    </location>
</feature>
<dbReference type="Gene3D" id="3.30.1360.120">
    <property type="entry name" value="Probable tRNA modification gtpase trme, domain 1"/>
    <property type="match status" value="1"/>
</dbReference>
<dbReference type="SUPFAM" id="SSF51905">
    <property type="entry name" value="FAD/NAD(P)-binding domain"/>
    <property type="match status" value="1"/>
</dbReference>
<evidence type="ECO:0000256" key="1">
    <source>
        <dbReference type="ARBA" id="ARBA00008609"/>
    </source>
</evidence>
<dbReference type="GO" id="GO:0005739">
    <property type="term" value="C:mitochondrion"/>
    <property type="evidence" value="ECO:0007669"/>
    <property type="project" value="TreeGrafter"/>
</dbReference>
<dbReference type="Pfam" id="PF16350">
    <property type="entry name" value="FAO_M"/>
    <property type="match status" value="1"/>
</dbReference>
<dbReference type="InterPro" id="IPR029043">
    <property type="entry name" value="GcvT/YgfZ_C"/>
</dbReference>
<dbReference type="Gene3D" id="2.40.30.110">
    <property type="entry name" value="Aminomethyltransferase beta-barrel domains"/>
    <property type="match status" value="1"/>
</dbReference>
<accession>A0A6J6ENW2</accession>
<dbReference type="Pfam" id="PF08669">
    <property type="entry name" value="GCV_T_C"/>
    <property type="match status" value="1"/>
</dbReference>
<dbReference type="InterPro" id="IPR032503">
    <property type="entry name" value="FAO_M"/>
</dbReference>
<dbReference type="Gene3D" id="3.30.9.10">
    <property type="entry name" value="D-Amino Acid Oxidase, subunit A, domain 2"/>
    <property type="match status" value="1"/>
</dbReference>
<dbReference type="Gene3D" id="3.30.70.1400">
    <property type="entry name" value="Aminomethyltransferase beta-barrel domains"/>
    <property type="match status" value="1"/>
</dbReference>
<proteinExistence type="inferred from homology"/>